<keyword evidence="2" id="KW-1185">Reference proteome</keyword>
<gene>
    <name evidence="1" type="ORF">BMF97_14385</name>
</gene>
<evidence type="ECO:0000313" key="2">
    <source>
        <dbReference type="Proteomes" id="UP000188947"/>
    </source>
</evidence>
<dbReference type="Pfam" id="PF11066">
    <property type="entry name" value="DUF2867"/>
    <property type="match status" value="1"/>
</dbReference>
<dbReference type="EMBL" id="MPOG01000016">
    <property type="protein sequence ID" value="OOH93618.1"/>
    <property type="molecule type" value="Genomic_DNA"/>
</dbReference>
<dbReference type="AlphaFoldDB" id="A0A1T3FHB9"/>
<name>A0A1T3FHB9_ELIME</name>
<protein>
    <recommendedName>
        <fullName evidence="3">DUF2867 domain-containing protein</fullName>
    </recommendedName>
</protein>
<organism evidence="1 2">
    <name type="scientific">Elizabethkingia meningoseptica</name>
    <name type="common">Chryseobacterium meningosepticum</name>
    <dbReference type="NCBI Taxonomy" id="238"/>
    <lineage>
        <taxon>Bacteria</taxon>
        <taxon>Pseudomonadati</taxon>
        <taxon>Bacteroidota</taxon>
        <taxon>Flavobacteriia</taxon>
        <taxon>Flavobacteriales</taxon>
        <taxon>Weeksellaceae</taxon>
        <taxon>Elizabethkingia</taxon>
    </lineage>
</organism>
<sequence length="165" mass="19279">MKTIPCFSILNQQKFDYTDVYFQNIKTNKEIRPEDLGKAFFTSNIPWIKKLFTLRNKLVSVVGLKGSDKKSKIMQKAEHSDFAVGERFGLFKVIDKKDKEIILGEDDKHLDFKVSLLYAEPENKIYISTGVQYHNFFGRLYFFIVKPFHRMVVKSMLNSMVTSFA</sequence>
<proteinExistence type="predicted"/>
<dbReference type="Proteomes" id="UP000188947">
    <property type="component" value="Unassembled WGS sequence"/>
</dbReference>
<comment type="caution">
    <text evidence="1">The sequence shown here is derived from an EMBL/GenBank/DDBJ whole genome shotgun (WGS) entry which is preliminary data.</text>
</comment>
<evidence type="ECO:0008006" key="3">
    <source>
        <dbReference type="Google" id="ProtNLM"/>
    </source>
</evidence>
<evidence type="ECO:0000313" key="1">
    <source>
        <dbReference type="EMBL" id="OOH93618.1"/>
    </source>
</evidence>
<dbReference type="eggNOG" id="ENOG5032YG3">
    <property type="taxonomic scope" value="Bacteria"/>
</dbReference>
<dbReference type="OrthoDB" id="7058586at2"/>
<dbReference type="STRING" id="238.BBD35_09670"/>
<accession>A0A1T3FHB9</accession>
<reference evidence="1 2" key="1">
    <citation type="submission" date="2016-11" db="EMBL/GenBank/DDBJ databases">
        <title>Genome sequence and comparative genomic analysis of clinical strain Elizabethkingia meningoseptica 61421 PRCM.</title>
        <authorList>
            <person name="Wang M."/>
            <person name="Hu S."/>
            <person name="Cao L."/>
            <person name="Jiang T."/>
            <person name="Zhou Y."/>
            <person name="Ming D."/>
        </authorList>
    </citation>
    <scope>NUCLEOTIDE SEQUENCE [LARGE SCALE GENOMIC DNA]</scope>
    <source>
        <strain evidence="1 2">61421 PRCM</strain>
    </source>
</reference>
<dbReference type="RefSeq" id="WP_070904310.1">
    <property type="nucleotide sequence ID" value="NZ_CP016378.1"/>
</dbReference>
<dbReference type="InterPro" id="IPR021295">
    <property type="entry name" value="DUF2867"/>
</dbReference>